<dbReference type="CDD" id="cd10448">
    <property type="entry name" value="GIY-YIG_unchar_3"/>
    <property type="match status" value="1"/>
</dbReference>
<organism evidence="3 4">
    <name type="scientific">Phenylobacterium ferrooxidans</name>
    <dbReference type="NCBI Taxonomy" id="2982689"/>
    <lineage>
        <taxon>Bacteria</taxon>
        <taxon>Pseudomonadati</taxon>
        <taxon>Pseudomonadota</taxon>
        <taxon>Alphaproteobacteria</taxon>
        <taxon>Caulobacterales</taxon>
        <taxon>Caulobacteraceae</taxon>
        <taxon>Phenylobacterium</taxon>
    </lineage>
</organism>
<sequence>MEQSSYVYILASGRNGTLYTGVTSDLARRVYEHREGRTPGFTRTYGVKRLVWYGTFSSIHDAIHAEKQIKRWRRSWKLELIEKMNPQWVDLYETLNG</sequence>
<evidence type="ECO:0000313" key="4">
    <source>
        <dbReference type="Proteomes" id="UP001598130"/>
    </source>
</evidence>
<reference evidence="3 4" key="1">
    <citation type="submission" date="2022-09" db="EMBL/GenBank/DDBJ databases">
        <title>New species of Phenylobacterium.</title>
        <authorList>
            <person name="Mieszkin S."/>
        </authorList>
    </citation>
    <scope>NUCLEOTIDE SEQUENCE [LARGE SCALE GENOMIC DNA]</scope>
    <source>
        <strain evidence="3 4">HK31-G</strain>
    </source>
</reference>
<comment type="similarity">
    <text evidence="1">Belongs to the UPF0213 family.</text>
</comment>
<dbReference type="InterPro" id="IPR050190">
    <property type="entry name" value="UPF0213_domain"/>
</dbReference>
<dbReference type="InterPro" id="IPR035901">
    <property type="entry name" value="GIY-YIG_endonuc_sf"/>
</dbReference>
<dbReference type="SUPFAM" id="SSF82771">
    <property type="entry name" value="GIY-YIG endonuclease"/>
    <property type="match status" value="1"/>
</dbReference>
<keyword evidence="4" id="KW-1185">Reference proteome</keyword>
<protein>
    <submittedName>
        <fullName evidence="3">GIY-YIG nuclease family protein</fullName>
    </submittedName>
</protein>
<dbReference type="PANTHER" id="PTHR34477:SF5">
    <property type="entry name" value="BSL5627 PROTEIN"/>
    <property type="match status" value="1"/>
</dbReference>
<dbReference type="PANTHER" id="PTHR34477">
    <property type="entry name" value="UPF0213 PROTEIN YHBQ"/>
    <property type="match status" value="1"/>
</dbReference>
<dbReference type="InterPro" id="IPR000305">
    <property type="entry name" value="GIY-YIG_endonuc"/>
</dbReference>
<dbReference type="RefSeq" id="WP_305761064.1">
    <property type="nucleotide sequence ID" value="NZ_JAOTJD010000029.1"/>
</dbReference>
<dbReference type="SMART" id="SM00465">
    <property type="entry name" value="GIYc"/>
    <property type="match status" value="1"/>
</dbReference>
<proteinExistence type="inferred from homology"/>
<gene>
    <name evidence="3" type="ORF">OCL97_14865</name>
</gene>
<evidence type="ECO:0000313" key="3">
    <source>
        <dbReference type="EMBL" id="MFD3265237.1"/>
    </source>
</evidence>
<dbReference type="Proteomes" id="UP001598130">
    <property type="component" value="Unassembled WGS sequence"/>
</dbReference>
<dbReference type="PROSITE" id="PS50164">
    <property type="entry name" value="GIY_YIG"/>
    <property type="match status" value="1"/>
</dbReference>
<feature type="domain" description="GIY-YIG" evidence="2">
    <location>
        <begin position="3"/>
        <end position="79"/>
    </location>
</feature>
<accession>A0ABW6CTK8</accession>
<evidence type="ECO:0000256" key="1">
    <source>
        <dbReference type="ARBA" id="ARBA00007435"/>
    </source>
</evidence>
<evidence type="ECO:0000259" key="2">
    <source>
        <dbReference type="PROSITE" id="PS50164"/>
    </source>
</evidence>
<dbReference type="EMBL" id="JAOTJD010000029">
    <property type="protein sequence ID" value="MFD3265237.1"/>
    <property type="molecule type" value="Genomic_DNA"/>
</dbReference>
<name>A0ABW6CTK8_9CAUL</name>
<comment type="caution">
    <text evidence="3">The sequence shown here is derived from an EMBL/GenBank/DDBJ whole genome shotgun (WGS) entry which is preliminary data.</text>
</comment>
<dbReference type="Gene3D" id="3.40.1440.10">
    <property type="entry name" value="GIY-YIG endonuclease"/>
    <property type="match status" value="1"/>
</dbReference>
<dbReference type="Pfam" id="PF01541">
    <property type="entry name" value="GIY-YIG"/>
    <property type="match status" value="1"/>
</dbReference>